<dbReference type="Gene3D" id="2.60.120.10">
    <property type="entry name" value="Jelly Rolls"/>
    <property type="match status" value="1"/>
</dbReference>
<organism evidence="3 4">
    <name type="scientific">Reyranella soli</name>
    <dbReference type="NCBI Taxonomy" id="1230389"/>
    <lineage>
        <taxon>Bacteria</taxon>
        <taxon>Pseudomonadati</taxon>
        <taxon>Pseudomonadota</taxon>
        <taxon>Alphaproteobacteria</taxon>
        <taxon>Hyphomicrobiales</taxon>
        <taxon>Reyranellaceae</taxon>
        <taxon>Reyranella</taxon>
    </lineage>
</organism>
<dbReference type="PANTHER" id="PTHR46797">
    <property type="entry name" value="HTH-TYPE TRANSCRIPTIONAL REGULATOR"/>
    <property type="match status" value="1"/>
</dbReference>
<reference evidence="3 4" key="1">
    <citation type="submission" date="2019-07" db="EMBL/GenBank/DDBJ databases">
        <title>Whole genome shotgun sequence of Reyranella soli NBRC 108950.</title>
        <authorList>
            <person name="Hosoyama A."/>
            <person name="Uohara A."/>
            <person name="Ohji S."/>
            <person name="Ichikawa N."/>
        </authorList>
    </citation>
    <scope>NUCLEOTIDE SEQUENCE [LARGE SCALE GENOMIC DNA]</scope>
    <source>
        <strain evidence="3 4">NBRC 108950</strain>
    </source>
</reference>
<keyword evidence="1" id="KW-0238">DNA-binding</keyword>
<protein>
    <submittedName>
        <fullName evidence="3">XRE family transcriptional regulator</fullName>
    </submittedName>
</protein>
<dbReference type="InterPro" id="IPR010982">
    <property type="entry name" value="Lambda_DNA-bd_dom_sf"/>
</dbReference>
<dbReference type="PROSITE" id="PS50943">
    <property type="entry name" value="HTH_CROC1"/>
    <property type="match status" value="1"/>
</dbReference>
<dbReference type="Gene3D" id="1.10.260.40">
    <property type="entry name" value="lambda repressor-like DNA-binding domains"/>
    <property type="match status" value="1"/>
</dbReference>
<dbReference type="Proteomes" id="UP000321058">
    <property type="component" value="Unassembled WGS sequence"/>
</dbReference>
<dbReference type="InterPro" id="IPR050807">
    <property type="entry name" value="TransReg_Diox_bact_type"/>
</dbReference>
<dbReference type="InterPro" id="IPR011051">
    <property type="entry name" value="RmlC_Cupin_sf"/>
</dbReference>
<proteinExistence type="predicted"/>
<dbReference type="AlphaFoldDB" id="A0A512NCA2"/>
<dbReference type="InterPro" id="IPR001387">
    <property type="entry name" value="Cro/C1-type_HTH"/>
</dbReference>
<dbReference type="SMART" id="SM00530">
    <property type="entry name" value="HTH_XRE"/>
    <property type="match status" value="1"/>
</dbReference>
<dbReference type="SUPFAM" id="SSF51182">
    <property type="entry name" value="RmlC-like cupins"/>
    <property type="match status" value="1"/>
</dbReference>
<dbReference type="GO" id="GO:0003700">
    <property type="term" value="F:DNA-binding transcription factor activity"/>
    <property type="evidence" value="ECO:0007669"/>
    <property type="project" value="TreeGrafter"/>
</dbReference>
<evidence type="ECO:0000313" key="3">
    <source>
        <dbReference type="EMBL" id="GEP56578.1"/>
    </source>
</evidence>
<dbReference type="InterPro" id="IPR013096">
    <property type="entry name" value="Cupin_2"/>
</dbReference>
<keyword evidence="4" id="KW-1185">Reference proteome</keyword>
<sequence length="225" mass="24697">MAGTRKSQRAAAIEPRPDPASSFGEIVRRLRLTGGLKLQDLAARCGVASSTISKIENGLMSPTYDTILRLADGLKVDTADLFRDRPEVSANGRRSITRRDQGLRRSTGQYDYELLCADVANKPFTPLLTTLRAHALSEFPALVTHEGVEFFYVLSGKVTLHTEHYEPALLSTGDSCYFDSTMGHACLSAGSEDAQILWIATRLTPALAEDRQLAGSRRSLIKRRS</sequence>
<dbReference type="SUPFAM" id="SSF47413">
    <property type="entry name" value="lambda repressor-like DNA-binding domains"/>
    <property type="match status" value="1"/>
</dbReference>
<dbReference type="GO" id="GO:0005829">
    <property type="term" value="C:cytosol"/>
    <property type="evidence" value="ECO:0007669"/>
    <property type="project" value="TreeGrafter"/>
</dbReference>
<dbReference type="CDD" id="cd02209">
    <property type="entry name" value="cupin_XRE_C"/>
    <property type="match status" value="1"/>
</dbReference>
<dbReference type="Pfam" id="PF01381">
    <property type="entry name" value="HTH_3"/>
    <property type="match status" value="1"/>
</dbReference>
<dbReference type="InterPro" id="IPR014710">
    <property type="entry name" value="RmlC-like_jellyroll"/>
</dbReference>
<name>A0A512NCA2_9HYPH</name>
<evidence type="ECO:0000256" key="1">
    <source>
        <dbReference type="ARBA" id="ARBA00023125"/>
    </source>
</evidence>
<gene>
    <name evidence="3" type="ORF">RSO01_37440</name>
</gene>
<dbReference type="OrthoDB" id="9805356at2"/>
<dbReference type="CDD" id="cd00093">
    <property type="entry name" value="HTH_XRE"/>
    <property type="match status" value="1"/>
</dbReference>
<comment type="caution">
    <text evidence="3">The sequence shown here is derived from an EMBL/GenBank/DDBJ whole genome shotgun (WGS) entry which is preliminary data.</text>
</comment>
<dbReference type="GO" id="GO:0003677">
    <property type="term" value="F:DNA binding"/>
    <property type="evidence" value="ECO:0007669"/>
    <property type="project" value="UniProtKB-KW"/>
</dbReference>
<evidence type="ECO:0000259" key="2">
    <source>
        <dbReference type="PROSITE" id="PS50943"/>
    </source>
</evidence>
<accession>A0A512NCA2</accession>
<dbReference type="EMBL" id="BKAJ01000067">
    <property type="protein sequence ID" value="GEP56578.1"/>
    <property type="molecule type" value="Genomic_DNA"/>
</dbReference>
<evidence type="ECO:0000313" key="4">
    <source>
        <dbReference type="Proteomes" id="UP000321058"/>
    </source>
</evidence>
<dbReference type="Pfam" id="PF07883">
    <property type="entry name" value="Cupin_2"/>
    <property type="match status" value="1"/>
</dbReference>
<dbReference type="RefSeq" id="WP_147150679.1">
    <property type="nucleotide sequence ID" value="NZ_BKAJ01000067.1"/>
</dbReference>
<feature type="domain" description="HTH cro/C1-type" evidence="2">
    <location>
        <begin position="27"/>
        <end position="81"/>
    </location>
</feature>
<dbReference type="PANTHER" id="PTHR46797:SF20">
    <property type="entry name" value="BLR4304 PROTEIN"/>
    <property type="match status" value="1"/>
</dbReference>